<dbReference type="SUPFAM" id="SSF143517">
    <property type="entry name" value="TRCF domain-like"/>
    <property type="match status" value="1"/>
</dbReference>
<dbReference type="Gene3D" id="3.90.1150.50">
    <property type="entry name" value="Transcription-repair-coupling factor, D7 domain"/>
    <property type="match status" value="1"/>
</dbReference>
<evidence type="ECO:0000313" key="2">
    <source>
        <dbReference type="Proteomes" id="UP000014461"/>
    </source>
</evidence>
<dbReference type="AlphaFoldDB" id="R9PTP7"/>
<name>R9PTP7_AGAAL</name>
<accession>R9PTP7</accession>
<sequence>MKCKNLKIEAEQLGIKRIEAGPKGGQVEFAETTKVNAAFLVSLLQSQPAIYRLEGANKLKFAVPSDSPEQRLSLIESLLEQFTANATNS</sequence>
<dbReference type="STRING" id="1331007.AALB_2871"/>
<reference evidence="1" key="1">
    <citation type="journal article" date="2013" name="Genome Announc.">
        <title>Draft Genome Sequence of Agarivorans albus Strain MKT 106T, an Agarolytic Marine Bacterium.</title>
        <authorList>
            <person name="Yasuike M."/>
            <person name="Nakamura Y."/>
            <person name="Kai W."/>
            <person name="Fujiwara A."/>
            <person name="Fukui Y."/>
            <person name="Satomi M."/>
            <person name="Sano M."/>
        </authorList>
    </citation>
    <scope>NUCLEOTIDE SEQUENCE [LARGE SCALE GENOMIC DNA]</scope>
</reference>
<protein>
    <submittedName>
        <fullName evidence="1">Transcription-repair coupling factor</fullName>
    </submittedName>
</protein>
<dbReference type="InterPro" id="IPR037235">
    <property type="entry name" value="TRCF-like_C_D7"/>
</dbReference>
<keyword evidence="2" id="KW-1185">Reference proteome</keyword>
<dbReference type="Proteomes" id="UP000014461">
    <property type="component" value="Unassembled WGS sequence"/>
</dbReference>
<evidence type="ECO:0000313" key="1">
    <source>
        <dbReference type="EMBL" id="GAD02791.1"/>
    </source>
</evidence>
<dbReference type="EMBL" id="BARX01000020">
    <property type="protein sequence ID" value="GAD02791.1"/>
    <property type="molecule type" value="Genomic_DNA"/>
</dbReference>
<organism evidence="1 2">
    <name type="scientific">Agarivorans albus MKT 106</name>
    <dbReference type="NCBI Taxonomy" id="1331007"/>
    <lineage>
        <taxon>Bacteria</taxon>
        <taxon>Pseudomonadati</taxon>
        <taxon>Pseudomonadota</taxon>
        <taxon>Gammaproteobacteria</taxon>
        <taxon>Alteromonadales</taxon>
        <taxon>Alteromonadaceae</taxon>
        <taxon>Agarivorans</taxon>
    </lineage>
</organism>
<gene>
    <name evidence="1" type="ORF">AALB_2871</name>
</gene>
<proteinExistence type="predicted"/>
<comment type="caution">
    <text evidence="1">The sequence shown here is derived from an EMBL/GenBank/DDBJ whole genome shotgun (WGS) entry which is preliminary data.</text>
</comment>